<protein>
    <submittedName>
        <fullName evidence="2">Histidine phosphotransferase ChpT</fullName>
    </submittedName>
</protein>
<comment type="caution">
    <text evidence="2">The sequence shown here is derived from an EMBL/GenBank/DDBJ whole genome shotgun (WGS) entry which is preliminary data.</text>
</comment>
<dbReference type="EMBL" id="QGGV01000002">
    <property type="protein sequence ID" value="PWK57453.1"/>
    <property type="molecule type" value="Genomic_DNA"/>
</dbReference>
<dbReference type="Gene3D" id="1.10.287.130">
    <property type="match status" value="1"/>
</dbReference>
<accession>A0A316GA36</accession>
<proteinExistence type="predicted"/>
<sequence length="198" mass="21693">MYGEMDLDGLIGSRICHDLISPLGAIGNGVELLSMAGLPDIPELTLISESVDNANARIRFFRIAFGAAQEGSRIGHSELRSVLADLYRGNRLIVEWRVQQDVDRAEAKLAFLALQCLESALPWGGRVKVTLTDDRWNLFSTADRLKVDVPLWEMLTNPRSVAPVQPSNVHFALIHPAASKLGRRVATSIGDTSVSISF</sequence>
<evidence type="ECO:0000313" key="2">
    <source>
        <dbReference type="EMBL" id="PWK57453.1"/>
    </source>
</evidence>
<reference evidence="2 3" key="1">
    <citation type="submission" date="2018-05" db="EMBL/GenBank/DDBJ databases">
        <title>Genomic Encyclopedia of Type Strains, Phase IV (KMG-IV): sequencing the most valuable type-strain genomes for metagenomic binning, comparative biology and taxonomic classification.</title>
        <authorList>
            <person name="Goeker M."/>
        </authorList>
    </citation>
    <scope>NUCLEOTIDE SEQUENCE [LARGE SCALE GENOMIC DNA]</scope>
    <source>
        <strain evidence="2 3">DSM 103371</strain>
    </source>
</reference>
<dbReference type="RefSeq" id="WP_109758066.1">
    <property type="nucleotide sequence ID" value="NZ_CP034588.1"/>
</dbReference>
<dbReference type="Pfam" id="PF10090">
    <property type="entry name" value="HPTransfase"/>
    <property type="match status" value="1"/>
</dbReference>
<dbReference type="AlphaFoldDB" id="A0A316GA36"/>
<feature type="domain" description="Histidine phosphotransferase ChpT C-terminal" evidence="1">
    <location>
        <begin position="78"/>
        <end position="192"/>
    </location>
</feature>
<dbReference type="InterPro" id="IPR036890">
    <property type="entry name" value="HATPase_C_sf"/>
</dbReference>
<dbReference type="Gene3D" id="3.30.565.10">
    <property type="entry name" value="Histidine kinase-like ATPase, C-terminal domain"/>
    <property type="match status" value="1"/>
</dbReference>
<dbReference type="Proteomes" id="UP000245390">
    <property type="component" value="Unassembled WGS sequence"/>
</dbReference>
<keyword evidence="3" id="KW-1185">Reference proteome</keyword>
<keyword evidence="2" id="KW-0808">Transferase</keyword>
<dbReference type="KEGG" id="salo:EF888_13670"/>
<gene>
    <name evidence="2" type="ORF">C8D95_10296</name>
</gene>
<evidence type="ECO:0000259" key="1">
    <source>
        <dbReference type="Pfam" id="PF10090"/>
    </source>
</evidence>
<dbReference type="GO" id="GO:0016740">
    <property type="term" value="F:transferase activity"/>
    <property type="evidence" value="ECO:0007669"/>
    <property type="project" value="UniProtKB-KW"/>
</dbReference>
<evidence type="ECO:0000313" key="3">
    <source>
        <dbReference type="Proteomes" id="UP000245390"/>
    </source>
</evidence>
<dbReference type="InterPro" id="IPR018762">
    <property type="entry name" value="ChpT_C"/>
</dbReference>
<name>A0A316GA36_9RHOB</name>
<organism evidence="2 3">
    <name type="scientific">Silicimonas algicola</name>
    <dbReference type="NCBI Taxonomy" id="1826607"/>
    <lineage>
        <taxon>Bacteria</taxon>
        <taxon>Pseudomonadati</taxon>
        <taxon>Pseudomonadota</taxon>
        <taxon>Alphaproteobacteria</taxon>
        <taxon>Rhodobacterales</taxon>
        <taxon>Paracoccaceae</taxon>
    </lineage>
</organism>
<dbReference type="OrthoDB" id="9803702at2"/>